<comment type="caution">
    <text evidence="3">The sequence shown here is derived from an EMBL/GenBank/DDBJ whole genome shotgun (WGS) entry which is preliminary data.</text>
</comment>
<accession>A0A4R2KBQ3</accession>
<dbReference type="InterPro" id="IPR012337">
    <property type="entry name" value="RNaseH-like_sf"/>
</dbReference>
<evidence type="ECO:0000256" key="1">
    <source>
        <dbReference type="SAM" id="MobiDB-lite"/>
    </source>
</evidence>
<dbReference type="Pfam" id="PF09299">
    <property type="entry name" value="Mu-transpos_C"/>
    <property type="match status" value="1"/>
</dbReference>
<dbReference type="Proteomes" id="UP000294919">
    <property type="component" value="Unassembled WGS sequence"/>
</dbReference>
<dbReference type="InterPro" id="IPR001584">
    <property type="entry name" value="Integrase_cat-core"/>
</dbReference>
<dbReference type="Gene3D" id="3.30.420.10">
    <property type="entry name" value="Ribonuclease H-like superfamily/Ribonuclease H"/>
    <property type="match status" value="1"/>
</dbReference>
<dbReference type="PANTHER" id="PTHR35004:SF6">
    <property type="entry name" value="TRANSPOSASE"/>
    <property type="match status" value="1"/>
</dbReference>
<dbReference type="Pfam" id="PF00665">
    <property type="entry name" value="rve"/>
    <property type="match status" value="1"/>
</dbReference>
<feature type="region of interest" description="Disordered" evidence="1">
    <location>
        <begin position="412"/>
        <end position="444"/>
    </location>
</feature>
<feature type="domain" description="Integrase catalytic" evidence="2">
    <location>
        <begin position="152"/>
        <end position="322"/>
    </location>
</feature>
<sequence length="465" mass="54080">MLSKEICNQIALKRFSLISPVLNGQVNNQLRYFEEVCAKAIDMPHYGLKNYSPKTLCTWYHLYLRGGLEALKPGGRSDKGKSRKIDPAVGDHIILKVKQYPRITKRMLYEELIKENIIVPKDVSLATFYRYLAIHPDLLNEQDQEASSDELRRFSHKYINELWQADVMYGPYLTVGRKKKQTYLLAYIDDASRLITHASFHFEQNFESLRSTLKNALLSRGVPKLLYTDNGTIYRCSQLSMICASVGFSLLHAKPYTPTSKGKIERFFQTVRMRFLSCLDLAQIKDLDDLNNRFSKWLLEDYQCREHSALGMCPLDFFMKQVDHIHLISDPDLLNEHFLLRVNRKVHHDATIKLKTLLYETNPAFSNKKVEIRYDPNWLLDATKPIFIFEDNKKIGEARQVNMYENAYVKRKNHTSKPLSTKDSSEENTHFVTSDNKAKNSLIPSNQTVSFRDVMNENMDKEEVV</sequence>
<dbReference type="PANTHER" id="PTHR35004">
    <property type="entry name" value="TRANSPOSASE RV3428C-RELATED"/>
    <property type="match status" value="1"/>
</dbReference>
<dbReference type="InterPro" id="IPR015378">
    <property type="entry name" value="Transposase-like_Mu_C"/>
</dbReference>
<dbReference type="GO" id="GO:0015074">
    <property type="term" value="P:DNA integration"/>
    <property type="evidence" value="ECO:0007669"/>
    <property type="project" value="InterPro"/>
</dbReference>
<dbReference type="PROSITE" id="PS50994">
    <property type="entry name" value="INTEGRASE"/>
    <property type="match status" value="1"/>
</dbReference>
<protein>
    <submittedName>
        <fullName evidence="3">Mu transposase-like protein</fullName>
    </submittedName>
</protein>
<dbReference type="Pfam" id="PF13565">
    <property type="entry name" value="HTH_32"/>
    <property type="match status" value="1"/>
</dbReference>
<dbReference type="SUPFAM" id="SSF46689">
    <property type="entry name" value="Homeodomain-like"/>
    <property type="match status" value="1"/>
</dbReference>
<gene>
    <name evidence="3" type="ORF">EV214_1622</name>
</gene>
<dbReference type="InterPro" id="IPR036397">
    <property type="entry name" value="RNaseH_sf"/>
</dbReference>
<evidence type="ECO:0000259" key="2">
    <source>
        <dbReference type="PROSITE" id="PS50994"/>
    </source>
</evidence>
<reference evidence="3 4" key="1">
    <citation type="submission" date="2019-03" db="EMBL/GenBank/DDBJ databases">
        <title>Genomic Encyclopedia of Type Strains, Phase IV (KMG-IV): sequencing the most valuable type-strain genomes for metagenomic binning, comparative biology and taxonomic classification.</title>
        <authorList>
            <person name="Goeker M."/>
        </authorList>
    </citation>
    <scope>NUCLEOTIDE SEQUENCE [LARGE SCALE GENOMIC DNA]</scope>
    <source>
        <strain evidence="3 4">DSM 102940</strain>
    </source>
</reference>
<proteinExistence type="predicted"/>
<dbReference type="AlphaFoldDB" id="A0A4R2KBQ3"/>
<name>A0A4R2KBQ3_9FIRM</name>
<dbReference type="GO" id="GO:0003676">
    <property type="term" value="F:nucleic acid binding"/>
    <property type="evidence" value="ECO:0007669"/>
    <property type="project" value="InterPro"/>
</dbReference>
<dbReference type="SUPFAM" id="SSF53098">
    <property type="entry name" value="Ribonuclease H-like"/>
    <property type="match status" value="1"/>
</dbReference>
<dbReference type="RefSeq" id="WP_207669735.1">
    <property type="nucleotide sequence ID" value="NZ_SLWV01000062.1"/>
</dbReference>
<dbReference type="InterPro" id="IPR009057">
    <property type="entry name" value="Homeodomain-like_sf"/>
</dbReference>
<keyword evidence="4" id="KW-1185">Reference proteome</keyword>
<organism evidence="3 4">
    <name type="scientific">Marinisporobacter balticus</name>
    <dbReference type="NCBI Taxonomy" id="2018667"/>
    <lineage>
        <taxon>Bacteria</taxon>
        <taxon>Bacillati</taxon>
        <taxon>Bacillota</taxon>
        <taxon>Clostridia</taxon>
        <taxon>Peptostreptococcales</taxon>
        <taxon>Thermotaleaceae</taxon>
        <taxon>Marinisporobacter</taxon>
    </lineage>
</organism>
<evidence type="ECO:0000313" key="3">
    <source>
        <dbReference type="EMBL" id="TCO67589.1"/>
    </source>
</evidence>
<evidence type="ECO:0000313" key="4">
    <source>
        <dbReference type="Proteomes" id="UP000294919"/>
    </source>
</evidence>
<dbReference type="EMBL" id="SLWV01000062">
    <property type="protein sequence ID" value="TCO67589.1"/>
    <property type="molecule type" value="Genomic_DNA"/>
</dbReference>